<feature type="non-terminal residue" evidence="1">
    <location>
        <position position="40"/>
    </location>
</feature>
<reference evidence="1 2" key="1">
    <citation type="submission" date="2023-12" db="EMBL/GenBank/DDBJ databases">
        <title>Characterization of antibiotic resistance in Aeromonas spp. in hospital effluent.</title>
        <authorList>
            <person name="Negoseki B.R.S."/>
            <person name="Krul D."/>
            <person name="Siqueira A.C."/>
            <person name="Almeida M."/>
            <person name="Mesa D."/>
            <person name="Conte D."/>
            <person name="Dalla-Costa L.M."/>
        </authorList>
    </citation>
    <scope>NUCLEOTIDE SEQUENCE [LARGE SCALE GENOMIC DNA]</scope>
    <source>
        <strain evidence="1 2">36v</strain>
    </source>
</reference>
<sequence length="40" mass="4684">MAKSKVQFQKGYSLFDFFKDYGTEAQCENALLAWRFPNGF</sequence>
<evidence type="ECO:0000313" key="2">
    <source>
        <dbReference type="Proteomes" id="UP001304847"/>
    </source>
</evidence>
<comment type="caution">
    <text evidence="1">The sequence shown here is derived from an EMBL/GenBank/DDBJ whole genome shotgun (WGS) entry which is preliminary data.</text>
</comment>
<gene>
    <name evidence="1" type="ORF">VCX44_18560</name>
</gene>
<proteinExistence type="predicted"/>
<dbReference type="EMBL" id="JAYGOJ010000131">
    <property type="protein sequence ID" value="MEA9437750.1"/>
    <property type="molecule type" value="Genomic_DNA"/>
</dbReference>
<name>A0ABU5WA54_AERCA</name>
<organism evidence="1 2">
    <name type="scientific">Aeromonas caviae</name>
    <name type="common">Aeromonas punctata</name>
    <dbReference type="NCBI Taxonomy" id="648"/>
    <lineage>
        <taxon>Bacteria</taxon>
        <taxon>Pseudomonadati</taxon>
        <taxon>Pseudomonadota</taxon>
        <taxon>Gammaproteobacteria</taxon>
        <taxon>Aeromonadales</taxon>
        <taxon>Aeromonadaceae</taxon>
        <taxon>Aeromonas</taxon>
    </lineage>
</organism>
<protein>
    <submittedName>
        <fullName evidence="1">IS1595 family transposase</fullName>
    </submittedName>
</protein>
<accession>A0ABU5WA54</accession>
<keyword evidence="2" id="KW-1185">Reference proteome</keyword>
<dbReference type="Proteomes" id="UP001304847">
    <property type="component" value="Unassembled WGS sequence"/>
</dbReference>
<evidence type="ECO:0000313" key="1">
    <source>
        <dbReference type="EMBL" id="MEA9437750.1"/>
    </source>
</evidence>